<dbReference type="Proteomes" id="UP000177626">
    <property type="component" value="Unassembled WGS sequence"/>
</dbReference>
<proteinExistence type="predicted"/>
<evidence type="ECO:0008006" key="5">
    <source>
        <dbReference type="Google" id="ProtNLM"/>
    </source>
</evidence>
<dbReference type="Pfam" id="PF18895">
    <property type="entry name" value="T4SS_pilin"/>
    <property type="match status" value="1"/>
</dbReference>
<organism evidence="3 4">
    <name type="scientific">Candidatus Komeilibacteria bacterium RIFOXYC1_FULL_37_11</name>
    <dbReference type="NCBI Taxonomy" id="1798555"/>
    <lineage>
        <taxon>Bacteria</taxon>
        <taxon>Candidatus Komeiliibacteriota</taxon>
    </lineage>
</organism>
<reference evidence="3 4" key="1">
    <citation type="journal article" date="2016" name="Nat. Commun.">
        <title>Thousands of microbial genomes shed light on interconnected biogeochemical processes in an aquifer system.</title>
        <authorList>
            <person name="Anantharaman K."/>
            <person name="Brown C.T."/>
            <person name="Hug L.A."/>
            <person name="Sharon I."/>
            <person name="Castelle C.J."/>
            <person name="Probst A.J."/>
            <person name="Thomas B.C."/>
            <person name="Singh A."/>
            <person name="Wilkins M.J."/>
            <person name="Karaoz U."/>
            <person name="Brodie E.L."/>
            <person name="Williams K.H."/>
            <person name="Hubbard S.S."/>
            <person name="Banfield J.F."/>
        </authorList>
    </citation>
    <scope>NUCLEOTIDE SEQUENCE [LARGE SCALE GENOMIC DNA]</scope>
</reference>
<accession>A0A1G2C1D7</accession>
<comment type="caution">
    <text evidence="3">The sequence shown here is derived from an EMBL/GenBank/DDBJ whole genome shotgun (WGS) entry which is preliminary data.</text>
</comment>
<keyword evidence="1" id="KW-0472">Membrane</keyword>
<evidence type="ECO:0000313" key="4">
    <source>
        <dbReference type="Proteomes" id="UP000177626"/>
    </source>
</evidence>
<keyword evidence="2" id="KW-0732">Signal</keyword>
<protein>
    <recommendedName>
        <fullName evidence="5">DUF4134 domain-containing protein</fullName>
    </recommendedName>
</protein>
<gene>
    <name evidence="3" type="ORF">A2406_02160</name>
</gene>
<evidence type="ECO:0000256" key="1">
    <source>
        <dbReference type="SAM" id="Phobius"/>
    </source>
</evidence>
<feature type="transmembrane region" description="Helical" evidence="1">
    <location>
        <begin position="46"/>
        <end position="67"/>
    </location>
</feature>
<dbReference type="InterPro" id="IPR043993">
    <property type="entry name" value="T4SS_pilin"/>
</dbReference>
<keyword evidence="1" id="KW-0812">Transmembrane</keyword>
<keyword evidence="1" id="KW-1133">Transmembrane helix</keyword>
<dbReference type="AlphaFoldDB" id="A0A1G2C1D7"/>
<name>A0A1G2C1D7_9BACT</name>
<feature type="transmembrane region" description="Helical" evidence="1">
    <location>
        <begin position="88"/>
        <end position="110"/>
    </location>
</feature>
<evidence type="ECO:0000256" key="2">
    <source>
        <dbReference type="SAM" id="SignalP"/>
    </source>
</evidence>
<sequence>MKKILTFLLLLAPAAANAQTTLDDWGFNDFSNTDIALGSRSLRDTIGGVVNIILGFLGILTTLIILFGGFKWMTSYGSSDKVDEAKKLIGAGVVGLVIILVAYAVSRFVLSELYAQTVVG</sequence>
<evidence type="ECO:0000313" key="3">
    <source>
        <dbReference type="EMBL" id="OGY94609.1"/>
    </source>
</evidence>
<feature type="signal peptide" evidence="2">
    <location>
        <begin position="1"/>
        <end position="18"/>
    </location>
</feature>
<dbReference type="EMBL" id="MHKQ01000005">
    <property type="protein sequence ID" value="OGY94609.1"/>
    <property type="molecule type" value="Genomic_DNA"/>
</dbReference>
<feature type="chain" id="PRO_5009582212" description="DUF4134 domain-containing protein" evidence="2">
    <location>
        <begin position="19"/>
        <end position="120"/>
    </location>
</feature>